<keyword evidence="5" id="KW-0271">Exosome</keyword>
<evidence type="ECO:0000256" key="4">
    <source>
        <dbReference type="ARBA" id="ARBA00022801"/>
    </source>
</evidence>
<evidence type="ECO:0000313" key="11">
    <source>
        <dbReference type="EMBL" id="KAG5642308.1"/>
    </source>
</evidence>
<dbReference type="AlphaFoldDB" id="A0A9P7G2A7"/>
<dbReference type="GO" id="GO:0071040">
    <property type="term" value="P:nuclear polyadenylation-dependent antisense transcript catabolic process"/>
    <property type="evidence" value="ECO:0007669"/>
    <property type="project" value="TreeGrafter"/>
</dbReference>
<comment type="similarity">
    <text evidence="8">Belongs to the exosome component 10/RRP6 family.</text>
</comment>
<dbReference type="OrthoDB" id="2250022at2759"/>
<reference evidence="11" key="1">
    <citation type="submission" date="2020-07" db="EMBL/GenBank/DDBJ databases">
        <authorList>
            <person name="Nieuwenhuis M."/>
            <person name="Van De Peppel L.J.J."/>
        </authorList>
    </citation>
    <scope>NUCLEOTIDE SEQUENCE</scope>
    <source>
        <strain evidence="11">AP01</strain>
        <tissue evidence="11">Mycelium</tissue>
    </source>
</reference>
<gene>
    <name evidence="11" type="ORF">DXG03_003028</name>
</gene>
<evidence type="ECO:0000256" key="8">
    <source>
        <dbReference type="ARBA" id="ARBA00043957"/>
    </source>
</evidence>
<evidence type="ECO:0000256" key="6">
    <source>
        <dbReference type="ARBA" id="ARBA00022839"/>
    </source>
</evidence>
<dbReference type="GO" id="GO:0071036">
    <property type="term" value="P:nuclear polyadenylation-dependent snoRNA catabolic process"/>
    <property type="evidence" value="ECO:0007669"/>
    <property type="project" value="TreeGrafter"/>
</dbReference>
<comment type="caution">
    <text evidence="11">The sequence shown here is derived from an EMBL/GenBank/DDBJ whole genome shotgun (WGS) entry which is preliminary data.</text>
</comment>
<dbReference type="GO" id="GO:0071038">
    <property type="term" value="P:TRAMP-dependent tRNA surveillance pathway"/>
    <property type="evidence" value="ECO:0007669"/>
    <property type="project" value="TreeGrafter"/>
</dbReference>
<dbReference type="Gene3D" id="3.30.420.10">
    <property type="entry name" value="Ribonuclease H-like superfamily/Ribonuclease H"/>
    <property type="match status" value="1"/>
</dbReference>
<dbReference type="GO" id="GO:0000175">
    <property type="term" value="F:3'-5'-RNA exonuclease activity"/>
    <property type="evidence" value="ECO:0007669"/>
    <property type="project" value="InterPro"/>
</dbReference>
<dbReference type="InterPro" id="IPR044876">
    <property type="entry name" value="HRDC_dom_sf"/>
</dbReference>
<dbReference type="InterPro" id="IPR036397">
    <property type="entry name" value="RNaseH_sf"/>
</dbReference>
<dbReference type="Gene3D" id="1.10.150.80">
    <property type="entry name" value="HRDC domain"/>
    <property type="match status" value="1"/>
</dbReference>
<keyword evidence="7" id="KW-0539">Nucleus</keyword>
<dbReference type="InterPro" id="IPR012588">
    <property type="entry name" value="Exosome-assoc_fac_Rrp6_N"/>
</dbReference>
<dbReference type="SMART" id="SM00341">
    <property type="entry name" value="HRDC"/>
    <property type="match status" value="1"/>
</dbReference>
<dbReference type="InterPro" id="IPR002562">
    <property type="entry name" value="3'-5'_exonuclease_dom"/>
</dbReference>
<dbReference type="EMBL" id="JABCKV010000197">
    <property type="protein sequence ID" value="KAG5642308.1"/>
    <property type="molecule type" value="Genomic_DNA"/>
</dbReference>
<dbReference type="Pfam" id="PF08066">
    <property type="entry name" value="PMC2NT"/>
    <property type="match status" value="1"/>
</dbReference>
<keyword evidence="4" id="KW-0378">Hydrolase</keyword>
<dbReference type="SMART" id="SM00474">
    <property type="entry name" value="35EXOc"/>
    <property type="match status" value="1"/>
</dbReference>
<keyword evidence="3" id="KW-0540">Nuclease</keyword>
<dbReference type="InterPro" id="IPR049559">
    <property type="entry name" value="Rrp6p-like_exo"/>
</dbReference>
<evidence type="ECO:0000256" key="3">
    <source>
        <dbReference type="ARBA" id="ARBA00022722"/>
    </source>
</evidence>
<evidence type="ECO:0000256" key="5">
    <source>
        <dbReference type="ARBA" id="ARBA00022835"/>
    </source>
</evidence>
<comment type="subcellular location">
    <subcellularLocation>
        <location evidence="1">Nucleus</location>
    </subcellularLocation>
</comment>
<evidence type="ECO:0000256" key="7">
    <source>
        <dbReference type="ARBA" id="ARBA00023242"/>
    </source>
</evidence>
<dbReference type="InterPro" id="IPR002121">
    <property type="entry name" value="HRDC_dom"/>
</dbReference>
<proteinExistence type="inferred from homology"/>
<dbReference type="CDD" id="cd06147">
    <property type="entry name" value="Rrp6p_like_exo"/>
    <property type="match status" value="1"/>
</dbReference>
<evidence type="ECO:0000259" key="10">
    <source>
        <dbReference type="PROSITE" id="PS50967"/>
    </source>
</evidence>
<dbReference type="GO" id="GO:0003727">
    <property type="term" value="F:single-stranded RNA binding"/>
    <property type="evidence" value="ECO:0007669"/>
    <property type="project" value="TreeGrafter"/>
</dbReference>
<dbReference type="Proteomes" id="UP000775547">
    <property type="component" value="Unassembled WGS sequence"/>
</dbReference>
<evidence type="ECO:0000256" key="1">
    <source>
        <dbReference type="ARBA" id="ARBA00004123"/>
    </source>
</evidence>
<organism evidence="11 12">
    <name type="scientific">Asterophora parasitica</name>
    <dbReference type="NCBI Taxonomy" id="117018"/>
    <lineage>
        <taxon>Eukaryota</taxon>
        <taxon>Fungi</taxon>
        <taxon>Dikarya</taxon>
        <taxon>Basidiomycota</taxon>
        <taxon>Agaricomycotina</taxon>
        <taxon>Agaricomycetes</taxon>
        <taxon>Agaricomycetidae</taxon>
        <taxon>Agaricales</taxon>
        <taxon>Tricholomatineae</taxon>
        <taxon>Lyophyllaceae</taxon>
        <taxon>Asterophora</taxon>
    </lineage>
</organism>
<keyword evidence="6" id="KW-0269">Exonuclease</keyword>
<dbReference type="GO" id="GO:0000467">
    <property type="term" value="P:exonucleolytic trimming to generate mature 3'-end of 5.8S rRNA from tricistronic rRNA transcript (SSU-rRNA, 5.8S rRNA, LSU-rRNA)"/>
    <property type="evidence" value="ECO:0007669"/>
    <property type="project" value="InterPro"/>
</dbReference>
<dbReference type="PROSITE" id="PS50967">
    <property type="entry name" value="HRDC"/>
    <property type="match status" value="1"/>
</dbReference>
<feature type="region of interest" description="Disordered" evidence="9">
    <location>
        <begin position="727"/>
        <end position="832"/>
    </location>
</feature>
<dbReference type="GO" id="GO:0071035">
    <property type="term" value="P:nuclear polyadenylation-dependent rRNA catabolic process"/>
    <property type="evidence" value="ECO:0007669"/>
    <property type="project" value="TreeGrafter"/>
</dbReference>
<dbReference type="GO" id="GO:0071051">
    <property type="term" value="P:poly(A)-dependent snoRNA 3'-end processing"/>
    <property type="evidence" value="ECO:0007669"/>
    <property type="project" value="TreeGrafter"/>
</dbReference>
<feature type="region of interest" description="Disordered" evidence="9">
    <location>
        <begin position="560"/>
        <end position="602"/>
    </location>
</feature>
<dbReference type="SUPFAM" id="SSF47819">
    <property type="entry name" value="HRDC-like"/>
    <property type="match status" value="1"/>
</dbReference>
<dbReference type="InterPro" id="IPR010997">
    <property type="entry name" value="HRDC-like_sf"/>
</dbReference>
<dbReference type="PANTHER" id="PTHR12124">
    <property type="entry name" value="POLYMYOSITIS/SCLERODERMA AUTOANTIGEN-RELATED"/>
    <property type="match status" value="1"/>
</dbReference>
<feature type="compositionally biased region" description="Low complexity" evidence="9">
    <location>
        <begin position="643"/>
        <end position="654"/>
    </location>
</feature>
<dbReference type="FunFam" id="1.10.150.80:FF:000001">
    <property type="entry name" value="Putative exosome component 10"/>
    <property type="match status" value="1"/>
</dbReference>
<protein>
    <recommendedName>
        <fullName evidence="10">HRDC domain-containing protein</fullName>
    </recommendedName>
</protein>
<dbReference type="GO" id="GO:0071037">
    <property type="term" value="P:nuclear polyadenylation-dependent snRNA catabolic process"/>
    <property type="evidence" value="ECO:0007669"/>
    <property type="project" value="TreeGrafter"/>
</dbReference>
<dbReference type="InterPro" id="IPR012337">
    <property type="entry name" value="RNaseH-like_sf"/>
</dbReference>
<dbReference type="GO" id="GO:0000176">
    <property type="term" value="C:nuclear exosome (RNase complex)"/>
    <property type="evidence" value="ECO:0007669"/>
    <property type="project" value="InterPro"/>
</dbReference>
<evidence type="ECO:0000256" key="2">
    <source>
        <dbReference type="ARBA" id="ARBA00022552"/>
    </source>
</evidence>
<feature type="compositionally biased region" description="Polar residues" evidence="9">
    <location>
        <begin position="591"/>
        <end position="601"/>
    </location>
</feature>
<dbReference type="GO" id="GO:0071039">
    <property type="term" value="P:nuclear polyadenylation-dependent CUT catabolic process"/>
    <property type="evidence" value="ECO:0007669"/>
    <property type="project" value="TreeGrafter"/>
</dbReference>
<dbReference type="InterPro" id="IPR045092">
    <property type="entry name" value="Rrp6-like"/>
</dbReference>
<dbReference type="SUPFAM" id="SSF53098">
    <property type="entry name" value="Ribonuclease H-like"/>
    <property type="match status" value="1"/>
</dbReference>
<dbReference type="GO" id="GO:0071044">
    <property type="term" value="P:histone mRNA catabolic process"/>
    <property type="evidence" value="ECO:0007669"/>
    <property type="project" value="TreeGrafter"/>
</dbReference>
<keyword evidence="12" id="KW-1185">Reference proteome</keyword>
<dbReference type="GO" id="GO:0005730">
    <property type="term" value="C:nucleolus"/>
    <property type="evidence" value="ECO:0007669"/>
    <property type="project" value="TreeGrafter"/>
</dbReference>
<dbReference type="Pfam" id="PF00570">
    <property type="entry name" value="HRDC"/>
    <property type="match status" value="1"/>
</dbReference>
<keyword evidence="2" id="KW-0698">rRNA processing</keyword>
<sequence>MANAASSSALTSATFDAFNSQLQINALKATRNALALPNDVAFHRSMDSAFARDLDGFSSRVLSLTNKVLALVATADATSLRKGKGKLENQDDVVDSFQSLVVDSMDQLLERTDICLDEFLGRTKPPAIVVNPIAQPTKKVAPRGHIDPVIQHASHLQKPQLSFKRRAENNDSPWYPSLPHKYNAQVPLGYEYRDADADTSSTTLVATHPYRYEIRHIPYPDRMFQQVTPSRPKDFTETPFTWISTLEDLQAMLAKLRQASEIAVDLEHHSYRSYAGFLCLMQLSTRDEDWIVDTLALRDELIELNEVFTDPNIVKVFHGADSDVVWLQQDFNIYIVNMFDTFHASKTLEFPRHGLANLLEMYCDFIPDKRYQLADWRIRPLPKEMLDYARSDTHFLLYIYDNLRNALLDRARSRAHSRAHEAAHVLIKQVLARSEETCLKTYEKETYDEQGGSGSNGWDTLARKWNKGGLLAGGPGVGVSALQRVVYQAVHKWREMVAREDDESTRYVLPNHFLFQLAEQPPADMAALLRIFHSVPPVIRKRAKELLDVIRDRVKRHLSSTTTVEVAEKASTPAPTTTTEVPAQPEPALPNPSTLTLWNRTSSSNAAASSSSLLGSNFRRTNQVATSSFSTSKSSLFGNTTNSHPPSAKPSAKLSPSSHFAEVVARINSTLVIAPSIPKIVEQGAAPVPQEDVIMAESGMQVEIPFVPAAQRKTTAQTVDDSIVVVGQARQKKRKRTKSTPDGAVSASAEGLSQKSKPQHEGSGSKDEPGEPEPFDFSAVPNILDDNPHTEETKQKKRQKKQKRGGEFYGDFPAPPKAHSEVKRGNQSHTFK</sequence>
<reference evidence="11" key="2">
    <citation type="submission" date="2021-10" db="EMBL/GenBank/DDBJ databases">
        <title>Phylogenomics reveals ancestral predisposition of the termite-cultivated fungus Termitomyces towards a domesticated lifestyle.</title>
        <authorList>
            <person name="Auxier B."/>
            <person name="Grum-Grzhimaylo A."/>
            <person name="Cardenas M.E."/>
            <person name="Lodge J.D."/>
            <person name="Laessoe T."/>
            <person name="Pedersen O."/>
            <person name="Smith M.E."/>
            <person name="Kuyper T.W."/>
            <person name="Franco-Molano E.A."/>
            <person name="Baroni T.J."/>
            <person name="Aanen D.K."/>
        </authorList>
    </citation>
    <scope>NUCLEOTIDE SEQUENCE</scope>
    <source>
        <strain evidence="11">AP01</strain>
        <tissue evidence="11">Mycelium</tissue>
    </source>
</reference>
<feature type="domain" description="HRDC" evidence="10">
    <location>
        <begin position="480"/>
        <end position="560"/>
    </location>
</feature>
<evidence type="ECO:0000256" key="9">
    <source>
        <dbReference type="SAM" id="MobiDB-lite"/>
    </source>
</evidence>
<name>A0A9P7G2A7_9AGAR</name>
<accession>A0A9P7G2A7</accession>
<feature type="compositionally biased region" description="Basic and acidic residues" evidence="9">
    <location>
        <begin position="758"/>
        <end position="769"/>
    </location>
</feature>
<dbReference type="FunFam" id="3.30.420.10:FF:000059">
    <property type="entry name" value="Exosome complex exonuclease Rrp6"/>
    <property type="match status" value="1"/>
</dbReference>
<dbReference type="PANTHER" id="PTHR12124:SF47">
    <property type="entry name" value="EXOSOME COMPONENT 10"/>
    <property type="match status" value="1"/>
</dbReference>
<dbReference type="GO" id="GO:0000166">
    <property type="term" value="F:nucleotide binding"/>
    <property type="evidence" value="ECO:0007669"/>
    <property type="project" value="InterPro"/>
</dbReference>
<dbReference type="Pfam" id="PF01612">
    <property type="entry name" value="DNA_pol_A_exo1"/>
    <property type="match status" value="1"/>
</dbReference>
<feature type="region of interest" description="Disordered" evidence="9">
    <location>
        <begin position="629"/>
        <end position="654"/>
    </location>
</feature>
<evidence type="ECO:0000313" key="12">
    <source>
        <dbReference type="Proteomes" id="UP000775547"/>
    </source>
</evidence>
<feature type="compositionally biased region" description="Low complexity" evidence="9">
    <location>
        <begin position="569"/>
        <end position="583"/>
    </location>
</feature>